<evidence type="ECO:0000256" key="1">
    <source>
        <dbReference type="SAM" id="MobiDB-lite"/>
    </source>
</evidence>
<sequence>MPATSTVTSLSPRRPDSYITPPSHHVGTPPSSFKNPWSSYGFQGVTGLLKKRWNTPKNFVPVPGDRAGLVEVRKPDFGEAFWSKHGKHKARVEASRGRCRMLPVKQNGNLTFFCPLRVKDVMVGLGLHSIEAGELLGTSMEHFGVAGS</sequence>
<proteinExistence type="predicted"/>
<feature type="region of interest" description="Disordered" evidence="1">
    <location>
        <begin position="1"/>
        <end position="32"/>
    </location>
</feature>
<dbReference type="OrthoDB" id="332863at2759"/>
<dbReference type="Proteomes" id="UP000799753">
    <property type="component" value="Unassembled WGS sequence"/>
</dbReference>
<name>A0A6A6RIP6_9PLEO</name>
<dbReference type="EMBL" id="MU006812">
    <property type="protein sequence ID" value="KAF2634967.1"/>
    <property type="molecule type" value="Genomic_DNA"/>
</dbReference>
<dbReference type="AlphaFoldDB" id="A0A6A6RIP6"/>
<keyword evidence="3" id="KW-1185">Reference proteome</keyword>
<accession>A0A6A6RIP6</accession>
<reference evidence="2" key="1">
    <citation type="journal article" date="2020" name="Stud. Mycol.">
        <title>101 Dothideomycetes genomes: a test case for predicting lifestyles and emergence of pathogens.</title>
        <authorList>
            <person name="Haridas S."/>
            <person name="Albert R."/>
            <person name="Binder M."/>
            <person name="Bloem J."/>
            <person name="Labutti K."/>
            <person name="Salamov A."/>
            <person name="Andreopoulos B."/>
            <person name="Baker S."/>
            <person name="Barry K."/>
            <person name="Bills G."/>
            <person name="Bluhm B."/>
            <person name="Cannon C."/>
            <person name="Castanera R."/>
            <person name="Culley D."/>
            <person name="Daum C."/>
            <person name="Ezra D."/>
            <person name="Gonzalez J."/>
            <person name="Henrissat B."/>
            <person name="Kuo A."/>
            <person name="Liang C."/>
            <person name="Lipzen A."/>
            <person name="Lutzoni F."/>
            <person name="Magnuson J."/>
            <person name="Mondo S."/>
            <person name="Nolan M."/>
            <person name="Ohm R."/>
            <person name="Pangilinan J."/>
            <person name="Park H.-J."/>
            <person name="Ramirez L."/>
            <person name="Alfaro M."/>
            <person name="Sun H."/>
            <person name="Tritt A."/>
            <person name="Yoshinaga Y."/>
            <person name="Zwiers L.-H."/>
            <person name="Turgeon B."/>
            <person name="Goodwin S."/>
            <person name="Spatafora J."/>
            <person name="Crous P."/>
            <person name="Grigoriev I."/>
        </authorList>
    </citation>
    <scope>NUCLEOTIDE SEQUENCE</scope>
    <source>
        <strain evidence="2">CBS 473.64</strain>
    </source>
</reference>
<gene>
    <name evidence="2" type="ORF">P280DRAFT_554196</name>
</gene>
<protein>
    <submittedName>
        <fullName evidence="2">Uncharacterized protein</fullName>
    </submittedName>
</protein>
<feature type="compositionally biased region" description="Polar residues" evidence="1">
    <location>
        <begin position="1"/>
        <end position="11"/>
    </location>
</feature>
<evidence type="ECO:0000313" key="3">
    <source>
        <dbReference type="Proteomes" id="UP000799753"/>
    </source>
</evidence>
<organism evidence="2 3">
    <name type="scientific">Massarina eburnea CBS 473.64</name>
    <dbReference type="NCBI Taxonomy" id="1395130"/>
    <lineage>
        <taxon>Eukaryota</taxon>
        <taxon>Fungi</taxon>
        <taxon>Dikarya</taxon>
        <taxon>Ascomycota</taxon>
        <taxon>Pezizomycotina</taxon>
        <taxon>Dothideomycetes</taxon>
        <taxon>Pleosporomycetidae</taxon>
        <taxon>Pleosporales</taxon>
        <taxon>Massarineae</taxon>
        <taxon>Massarinaceae</taxon>
        <taxon>Massarina</taxon>
    </lineage>
</organism>
<evidence type="ECO:0000313" key="2">
    <source>
        <dbReference type="EMBL" id="KAF2634967.1"/>
    </source>
</evidence>